<dbReference type="OrthoDB" id="6340174at2759"/>
<dbReference type="PANTHER" id="PTHR21398">
    <property type="entry name" value="AGAP007094-PA"/>
    <property type="match status" value="1"/>
</dbReference>
<gene>
    <name evidence="2" type="ORF">ACAOBT_LOCUS27806</name>
</gene>
<dbReference type="AlphaFoldDB" id="A0A9P0LZ72"/>
<feature type="signal peptide" evidence="1">
    <location>
        <begin position="1"/>
        <end position="17"/>
    </location>
</feature>
<reference evidence="2" key="1">
    <citation type="submission" date="2022-03" db="EMBL/GenBank/DDBJ databases">
        <authorList>
            <person name="Sayadi A."/>
        </authorList>
    </citation>
    <scope>NUCLEOTIDE SEQUENCE</scope>
</reference>
<dbReference type="SMART" id="SM00718">
    <property type="entry name" value="DM4_12"/>
    <property type="match status" value="1"/>
</dbReference>
<feature type="chain" id="PRO_5040148842" evidence="1">
    <location>
        <begin position="18"/>
        <end position="191"/>
    </location>
</feature>
<dbReference type="Proteomes" id="UP001152888">
    <property type="component" value="Unassembled WGS sequence"/>
</dbReference>
<dbReference type="PANTHER" id="PTHR21398:SF22">
    <property type="entry name" value="IP12060P-RELATED"/>
    <property type="match status" value="1"/>
</dbReference>
<evidence type="ECO:0000313" key="3">
    <source>
        <dbReference type="Proteomes" id="UP001152888"/>
    </source>
</evidence>
<accession>A0A9P0LZ72</accession>
<comment type="caution">
    <text evidence="2">The sequence shown here is derived from an EMBL/GenBank/DDBJ whole genome shotgun (WGS) entry which is preliminary data.</text>
</comment>
<sequence>MCSCRFVLVIFVTISCAKIIKGDGRVPNPYFHFPGGSDAFMGLIATFAVPIELKAPGDVILSMILEANYNMPQNQTSFEYPPILGESERTIIYKMFERKIEEFGHPGKKCLERIICEAAQISTKSTGVLGDIVHILLTPTSSKEENLGEYVKAEQDGLNEKCNSYYEDCQYSILGAISKIIDFVESFKDVS</sequence>
<keyword evidence="1" id="KW-0732">Signal</keyword>
<proteinExistence type="predicted"/>
<dbReference type="PROSITE" id="PS51257">
    <property type="entry name" value="PROKAR_LIPOPROTEIN"/>
    <property type="match status" value="1"/>
</dbReference>
<keyword evidence="3" id="KW-1185">Reference proteome</keyword>
<name>A0A9P0LZ72_ACAOB</name>
<dbReference type="Pfam" id="PF07841">
    <property type="entry name" value="DM4_12"/>
    <property type="match status" value="1"/>
</dbReference>
<evidence type="ECO:0000256" key="1">
    <source>
        <dbReference type="SAM" id="SignalP"/>
    </source>
</evidence>
<dbReference type="EMBL" id="CAKOFQ010007571">
    <property type="protein sequence ID" value="CAH2004098.1"/>
    <property type="molecule type" value="Genomic_DNA"/>
</dbReference>
<dbReference type="InterPro" id="IPR006631">
    <property type="entry name" value="DM4_12"/>
</dbReference>
<organism evidence="2 3">
    <name type="scientific">Acanthoscelides obtectus</name>
    <name type="common">Bean weevil</name>
    <name type="synonym">Bruchus obtectus</name>
    <dbReference type="NCBI Taxonomy" id="200917"/>
    <lineage>
        <taxon>Eukaryota</taxon>
        <taxon>Metazoa</taxon>
        <taxon>Ecdysozoa</taxon>
        <taxon>Arthropoda</taxon>
        <taxon>Hexapoda</taxon>
        <taxon>Insecta</taxon>
        <taxon>Pterygota</taxon>
        <taxon>Neoptera</taxon>
        <taxon>Endopterygota</taxon>
        <taxon>Coleoptera</taxon>
        <taxon>Polyphaga</taxon>
        <taxon>Cucujiformia</taxon>
        <taxon>Chrysomeloidea</taxon>
        <taxon>Chrysomelidae</taxon>
        <taxon>Bruchinae</taxon>
        <taxon>Bruchini</taxon>
        <taxon>Acanthoscelides</taxon>
    </lineage>
</organism>
<evidence type="ECO:0000313" key="2">
    <source>
        <dbReference type="EMBL" id="CAH2004098.1"/>
    </source>
</evidence>
<protein>
    <submittedName>
        <fullName evidence="2">Uncharacterized protein</fullName>
    </submittedName>
</protein>